<evidence type="ECO:0000313" key="2">
    <source>
        <dbReference type="Proteomes" id="UP001595752"/>
    </source>
</evidence>
<dbReference type="EMBL" id="JBHRZT010000072">
    <property type="protein sequence ID" value="MFC3885534.1"/>
    <property type="molecule type" value="Genomic_DNA"/>
</dbReference>
<comment type="caution">
    <text evidence="1">The sequence shown here is derived from an EMBL/GenBank/DDBJ whole genome shotgun (WGS) entry which is preliminary data.</text>
</comment>
<organism evidence="1 2">
    <name type="scientific">Bacillus songklensis</name>
    <dbReference type="NCBI Taxonomy" id="1069116"/>
    <lineage>
        <taxon>Bacteria</taxon>
        <taxon>Bacillati</taxon>
        <taxon>Bacillota</taxon>
        <taxon>Bacilli</taxon>
        <taxon>Bacillales</taxon>
        <taxon>Bacillaceae</taxon>
        <taxon>Bacillus</taxon>
    </lineage>
</organism>
<protein>
    <submittedName>
        <fullName evidence="1">Uncharacterized protein</fullName>
    </submittedName>
</protein>
<dbReference type="Proteomes" id="UP001595752">
    <property type="component" value="Unassembled WGS sequence"/>
</dbReference>
<dbReference type="RefSeq" id="WP_377917949.1">
    <property type="nucleotide sequence ID" value="NZ_JBHRZT010000072.1"/>
</dbReference>
<sequence>MIKLTLGNITMTSIGHSSGFFMGEQNTHKNFRSEKVVYEMVGDLSGNENTAIDNYWVKNILKWEDE</sequence>
<accession>A0ABV8B7T4</accession>
<gene>
    <name evidence="1" type="ORF">ACFOU2_19480</name>
</gene>
<keyword evidence="2" id="KW-1185">Reference proteome</keyword>
<name>A0ABV8B7T4_9BACI</name>
<proteinExistence type="predicted"/>
<reference evidence="2" key="1">
    <citation type="journal article" date="2019" name="Int. J. Syst. Evol. Microbiol.">
        <title>The Global Catalogue of Microorganisms (GCM) 10K type strain sequencing project: providing services to taxonomists for standard genome sequencing and annotation.</title>
        <authorList>
            <consortium name="The Broad Institute Genomics Platform"/>
            <consortium name="The Broad Institute Genome Sequencing Center for Infectious Disease"/>
            <person name="Wu L."/>
            <person name="Ma J."/>
        </authorList>
    </citation>
    <scope>NUCLEOTIDE SEQUENCE [LARGE SCALE GENOMIC DNA]</scope>
    <source>
        <strain evidence="2">CCUG 61889</strain>
    </source>
</reference>
<evidence type="ECO:0000313" key="1">
    <source>
        <dbReference type="EMBL" id="MFC3885534.1"/>
    </source>
</evidence>